<proteinExistence type="predicted"/>
<protein>
    <submittedName>
        <fullName evidence="1">Dihydroflavonol-4-reductase-like protein</fullName>
    </submittedName>
</protein>
<evidence type="ECO:0000313" key="2">
    <source>
        <dbReference type="Proteomes" id="UP001163823"/>
    </source>
</evidence>
<keyword evidence="2" id="KW-1185">Reference proteome</keyword>
<dbReference type="KEGG" id="qsa:O6P43_017462"/>
<evidence type="ECO:0000313" key="1">
    <source>
        <dbReference type="EMBL" id="KAJ7962198.1"/>
    </source>
</evidence>
<sequence>MVHVDDVAGAHIFLLEHSNPKGRYNCSSDLITIEGMSEFLSSKYPNQFPVPTVECVKEIKGRKTPSPSSKKLLDAGFKFKYGIDEMFDEAIQCCKDKGYL</sequence>
<dbReference type="Proteomes" id="UP001163823">
    <property type="component" value="Chromosome 7"/>
</dbReference>
<dbReference type="EMBL" id="JARAOO010000007">
    <property type="protein sequence ID" value="KAJ7962198.1"/>
    <property type="molecule type" value="Genomic_DNA"/>
</dbReference>
<dbReference type="Gene3D" id="3.40.50.720">
    <property type="entry name" value="NAD(P)-binding Rossmann-like Domain"/>
    <property type="match status" value="1"/>
</dbReference>
<name>A0AAD7LQ80_QUISA</name>
<organism evidence="1 2">
    <name type="scientific">Quillaja saponaria</name>
    <name type="common">Soap bark tree</name>
    <dbReference type="NCBI Taxonomy" id="32244"/>
    <lineage>
        <taxon>Eukaryota</taxon>
        <taxon>Viridiplantae</taxon>
        <taxon>Streptophyta</taxon>
        <taxon>Embryophyta</taxon>
        <taxon>Tracheophyta</taxon>
        <taxon>Spermatophyta</taxon>
        <taxon>Magnoliopsida</taxon>
        <taxon>eudicotyledons</taxon>
        <taxon>Gunneridae</taxon>
        <taxon>Pentapetalae</taxon>
        <taxon>rosids</taxon>
        <taxon>fabids</taxon>
        <taxon>Fabales</taxon>
        <taxon>Quillajaceae</taxon>
        <taxon>Quillaja</taxon>
    </lineage>
</organism>
<dbReference type="AlphaFoldDB" id="A0AAD7LQ80"/>
<gene>
    <name evidence="1" type="ORF">O6P43_017462</name>
</gene>
<reference evidence="1" key="1">
    <citation type="journal article" date="2023" name="Science">
        <title>Elucidation of the pathway for biosynthesis of saponin adjuvants from the soapbark tree.</title>
        <authorList>
            <person name="Reed J."/>
            <person name="Orme A."/>
            <person name="El-Demerdash A."/>
            <person name="Owen C."/>
            <person name="Martin L.B.B."/>
            <person name="Misra R.C."/>
            <person name="Kikuchi S."/>
            <person name="Rejzek M."/>
            <person name="Martin A.C."/>
            <person name="Harkess A."/>
            <person name="Leebens-Mack J."/>
            <person name="Louveau T."/>
            <person name="Stephenson M.J."/>
            <person name="Osbourn A."/>
        </authorList>
    </citation>
    <scope>NUCLEOTIDE SEQUENCE</scope>
    <source>
        <strain evidence="1">S10</strain>
    </source>
</reference>
<comment type="caution">
    <text evidence="1">The sequence shown here is derived from an EMBL/GenBank/DDBJ whole genome shotgun (WGS) entry which is preliminary data.</text>
</comment>
<dbReference type="SUPFAM" id="SSF51735">
    <property type="entry name" value="NAD(P)-binding Rossmann-fold domains"/>
    <property type="match status" value="1"/>
</dbReference>
<accession>A0AAD7LQ80</accession>
<dbReference type="InterPro" id="IPR036291">
    <property type="entry name" value="NAD(P)-bd_dom_sf"/>
</dbReference>